<evidence type="ECO:0000259" key="1">
    <source>
        <dbReference type="SMART" id="SM00507"/>
    </source>
</evidence>
<dbReference type="InterPro" id="IPR002711">
    <property type="entry name" value="HNH"/>
</dbReference>
<dbReference type="SMART" id="SM00507">
    <property type="entry name" value="HNHc"/>
    <property type="match status" value="1"/>
</dbReference>
<feature type="domain" description="HNH nuclease" evidence="1">
    <location>
        <begin position="307"/>
        <end position="368"/>
    </location>
</feature>
<organism evidence="2 3">
    <name type="scientific">Actinoallomurus vinaceus</name>
    <dbReference type="NCBI Taxonomy" id="1080074"/>
    <lineage>
        <taxon>Bacteria</taxon>
        <taxon>Bacillati</taxon>
        <taxon>Actinomycetota</taxon>
        <taxon>Actinomycetes</taxon>
        <taxon>Streptosporangiales</taxon>
        <taxon>Thermomonosporaceae</taxon>
        <taxon>Actinoallomurus</taxon>
    </lineage>
</organism>
<dbReference type="Pfam" id="PF01844">
    <property type="entry name" value="HNH"/>
    <property type="match status" value="1"/>
</dbReference>
<dbReference type="Pfam" id="PF26340">
    <property type="entry name" value="DNA-SBD_ScoMcrA"/>
    <property type="match status" value="1"/>
</dbReference>
<accession>A0ABP8UP42</accession>
<dbReference type="EMBL" id="BAABHK010000016">
    <property type="protein sequence ID" value="GAA4635894.1"/>
    <property type="molecule type" value="Genomic_DNA"/>
</dbReference>
<comment type="caution">
    <text evidence="2">The sequence shown here is derived from an EMBL/GenBank/DDBJ whole genome shotgun (WGS) entry which is preliminary data.</text>
</comment>
<reference evidence="3" key="1">
    <citation type="journal article" date="2019" name="Int. J. Syst. Evol. Microbiol.">
        <title>The Global Catalogue of Microorganisms (GCM) 10K type strain sequencing project: providing services to taxonomists for standard genome sequencing and annotation.</title>
        <authorList>
            <consortium name="The Broad Institute Genomics Platform"/>
            <consortium name="The Broad Institute Genome Sequencing Center for Infectious Disease"/>
            <person name="Wu L."/>
            <person name="Ma J."/>
        </authorList>
    </citation>
    <scope>NUCLEOTIDE SEQUENCE [LARGE SCALE GENOMIC DNA]</scope>
    <source>
        <strain evidence="3">JCM 17939</strain>
    </source>
</reference>
<protein>
    <recommendedName>
        <fullName evidence="1">HNH nuclease domain-containing protein</fullName>
    </recommendedName>
</protein>
<gene>
    <name evidence="2" type="ORF">GCM10023196_083390</name>
</gene>
<name>A0ABP8UP42_9ACTN</name>
<proteinExistence type="predicted"/>
<evidence type="ECO:0000313" key="3">
    <source>
        <dbReference type="Proteomes" id="UP001501442"/>
    </source>
</evidence>
<dbReference type="InterPro" id="IPR058813">
    <property type="entry name" value="DNA-SBD_ScoMcrA"/>
</dbReference>
<dbReference type="Pfam" id="PF26345">
    <property type="entry name" value="ScoMcrA_N"/>
    <property type="match status" value="1"/>
</dbReference>
<dbReference type="CDD" id="cd00085">
    <property type="entry name" value="HNHc"/>
    <property type="match status" value="1"/>
</dbReference>
<dbReference type="Gene3D" id="1.10.30.50">
    <property type="match status" value="1"/>
</dbReference>
<dbReference type="Proteomes" id="UP001501442">
    <property type="component" value="Unassembled WGS sequence"/>
</dbReference>
<keyword evidence="3" id="KW-1185">Reference proteome</keyword>
<dbReference type="InterPro" id="IPR058807">
    <property type="entry name" value="ScoMcrA_N"/>
</dbReference>
<sequence>MALPDITREAVLAAIAECDRMGRDAFLDKYGFRRALRYRLRYNGTLYDSKAIAGVAHGYLPGESPLRDFSGGIGHAVTALQRLGFEVIDEHTARPTPQTIDEVVATIGDLQRALVASKPMLKQAVVLLWAIGRARAGEDRLLNWADTVAALTPLLDEHRRDGERRQGRSDYPIAALHHAGLWDLRGRTDVPRAHGDSAVKGWFAEHTPDGGLPQSVYTLARRDGIARIRLIEAITARFLDDYDERELLTAVGLYDKDVASDEDAVGNATDDPKAEYARRCELVAHREARTNGQRRTRTVNDPIRNGLARSAVLLRSEGRCENPKCAQPAPDINDRGEPLLEVDHIVQLSDGGRDLPLQMIALCPNCHRVKTYGRTRHQLIPVLTQTARDLHDQWLTTD</sequence>
<dbReference type="RefSeq" id="WP_345438872.1">
    <property type="nucleotide sequence ID" value="NZ_BAABHK010000016.1"/>
</dbReference>
<evidence type="ECO:0000313" key="2">
    <source>
        <dbReference type="EMBL" id="GAA4635894.1"/>
    </source>
</evidence>
<dbReference type="InterPro" id="IPR003615">
    <property type="entry name" value="HNH_nuc"/>
</dbReference>